<gene>
    <name evidence="1" type="ORF">BDW59DRAFT_149846</name>
</gene>
<protein>
    <submittedName>
        <fullName evidence="1">Uncharacterized protein</fullName>
    </submittedName>
</protein>
<evidence type="ECO:0000313" key="2">
    <source>
        <dbReference type="Proteomes" id="UP001610335"/>
    </source>
</evidence>
<accession>A0ABR4I3B8</accession>
<keyword evidence="2" id="KW-1185">Reference proteome</keyword>
<dbReference type="EMBL" id="JBFXLS010000061">
    <property type="protein sequence ID" value="KAL2821819.1"/>
    <property type="molecule type" value="Genomic_DNA"/>
</dbReference>
<sequence length="56" mass="6022">MELTGVGAAAKAERLVLVRQCMVSSPARHVRRVHQAELESGTSNVVNTLREGECCA</sequence>
<evidence type="ECO:0000313" key="1">
    <source>
        <dbReference type="EMBL" id="KAL2821819.1"/>
    </source>
</evidence>
<proteinExistence type="predicted"/>
<comment type="caution">
    <text evidence="1">The sequence shown here is derived from an EMBL/GenBank/DDBJ whole genome shotgun (WGS) entry which is preliminary data.</text>
</comment>
<name>A0ABR4I3B8_9EURO</name>
<dbReference type="Proteomes" id="UP001610335">
    <property type="component" value="Unassembled WGS sequence"/>
</dbReference>
<reference evidence="1 2" key="1">
    <citation type="submission" date="2024-07" db="EMBL/GenBank/DDBJ databases">
        <title>Section-level genome sequencing and comparative genomics of Aspergillus sections Usti and Cavernicolus.</title>
        <authorList>
            <consortium name="Lawrence Berkeley National Laboratory"/>
            <person name="Nybo J.L."/>
            <person name="Vesth T.C."/>
            <person name="Theobald S."/>
            <person name="Frisvad J.C."/>
            <person name="Larsen T.O."/>
            <person name="Kjaerboelling I."/>
            <person name="Rothschild-Mancinelli K."/>
            <person name="Lyhne E.K."/>
            <person name="Kogle M.E."/>
            <person name="Barry K."/>
            <person name="Clum A."/>
            <person name="Na H."/>
            <person name="Ledsgaard L."/>
            <person name="Lin J."/>
            <person name="Lipzen A."/>
            <person name="Kuo A."/>
            <person name="Riley R."/>
            <person name="Mondo S."/>
            <person name="LaButti K."/>
            <person name="Haridas S."/>
            <person name="Pangalinan J."/>
            <person name="Salamov A.A."/>
            <person name="Simmons B.A."/>
            <person name="Magnuson J.K."/>
            <person name="Chen J."/>
            <person name="Drula E."/>
            <person name="Henrissat B."/>
            <person name="Wiebenga A."/>
            <person name="Lubbers R.J."/>
            <person name="Gomes A.C."/>
            <person name="Makela M.R."/>
            <person name="Stajich J."/>
            <person name="Grigoriev I.V."/>
            <person name="Mortensen U.H."/>
            <person name="De vries R.P."/>
            <person name="Baker S.E."/>
            <person name="Andersen M.R."/>
        </authorList>
    </citation>
    <scope>NUCLEOTIDE SEQUENCE [LARGE SCALE GENOMIC DNA]</scope>
    <source>
        <strain evidence="1 2">CBS 600.67</strain>
    </source>
</reference>
<organism evidence="1 2">
    <name type="scientific">Aspergillus cavernicola</name>
    <dbReference type="NCBI Taxonomy" id="176166"/>
    <lineage>
        <taxon>Eukaryota</taxon>
        <taxon>Fungi</taxon>
        <taxon>Dikarya</taxon>
        <taxon>Ascomycota</taxon>
        <taxon>Pezizomycotina</taxon>
        <taxon>Eurotiomycetes</taxon>
        <taxon>Eurotiomycetidae</taxon>
        <taxon>Eurotiales</taxon>
        <taxon>Aspergillaceae</taxon>
        <taxon>Aspergillus</taxon>
        <taxon>Aspergillus subgen. Nidulantes</taxon>
    </lineage>
</organism>